<feature type="region of interest" description="Disordered" evidence="9">
    <location>
        <begin position="213"/>
        <end position="258"/>
    </location>
</feature>
<comment type="similarity">
    <text evidence="2 8">Belongs to the anoctamin family.</text>
</comment>
<dbReference type="PANTHER" id="PTHR12308:SF83">
    <property type="entry name" value="ANOCTAMIN"/>
    <property type="match status" value="1"/>
</dbReference>
<accession>A0A084WPM2</accession>
<dbReference type="InterPro" id="IPR032394">
    <property type="entry name" value="Anoct_dimer"/>
</dbReference>
<dbReference type="OMA" id="PNYFDAS"/>
<feature type="transmembrane region" description="Helical" evidence="8">
    <location>
        <begin position="801"/>
        <end position="828"/>
    </location>
</feature>
<feature type="compositionally biased region" description="Acidic residues" evidence="9">
    <location>
        <begin position="238"/>
        <end position="258"/>
    </location>
</feature>
<keyword evidence="14" id="KW-1185">Reference proteome</keyword>
<keyword evidence="6 8" id="KW-0472">Membrane</keyword>
<evidence type="ECO:0000259" key="11">
    <source>
        <dbReference type="Pfam" id="PF16178"/>
    </source>
</evidence>
<dbReference type="GO" id="GO:0005254">
    <property type="term" value="F:chloride channel activity"/>
    <property type="evidence" value="ECO:0007669"/>
    <property type="project" value="TreeGrafter"/>
</dbReference>
<dbReference type="GO" id="GO:0005886">
    <property type="term" value="C:plasma membrane"/>
    <property type="evidence" value="ECO:0007669"/>
    <property type="project" value="UniProtKB-SubCell"/>
</dbReference>
<dbReference type="Pfam" id="PF04547">
    <property type="entry name" value="Anoctamin"/>
    <property type="match status" value="1"/>
</dbReference>
<evidence type="ECO:0000256" key="7">
    <source>
        <dbReference type="ARBA" id="ARBA00023180"/>
    </source>
</evidence>
<dbReference type="Proteomes" id="UP000030765">
    <property type="component" value="Unassembled WGS sequence"/>
</dbReference>
<gene>
    <name evidence="12" type="ORF">ZHAS_00020494</name>
</gene>
<evidence type="ECO:0000256" key="3">
    <source>
        <dbReference type="ARBA" id="ARBA00022475"/>
    </source>
</evidence>
<evidence type="ECO:0000256" key="2">
    <source>
        <dbReference type="ARBA" id="ARBA00009671"/>
    </source>
</evidence>
<evidence type="ECO:0000256" key="9">
    <source>
        <dbReference type="SAM" id="MobiDB-lite"/>
    </source>
</evidence>
<dbReference type="EMBL" id="KE525369">
    <property type="protein sequence ID" value="KFB52166.1"/>
    <property type="molecule type" value="Genomic_DNA"/>
</dbReference>
<feature type="transmembrane region" description="Helical" evidence="8">
    <location>
        <begin position="894"/>
        <end position="915"/>
    </location>
</feature>
<evidence type="ECO:0000313" key="13">
    <source>
        <dbReference type="EnsemblMetazoa" id="ASIC020494-PA"/>
    </source>
</evidence>
<evidence type="ECO:0000313" key="14">
    <source>
        <dbReference type="Proteomes" id="UP000030765"/>
    </source>
</evidence>
<organism evidence="12">
    <name type="scientific">Anopheles sinensis</name>
    <name type="common">Mosquito</name>
    <dbReference type="NCBI Taxonomy" id="74873"/>
    <lineage>
        <taxon>Eukaryota</taxon>
        <taxon>Metazoa</taxon>
        <taxon>Ecdysozoa</taxon>
        <taxon>Arthropoda</taxon>
        <taxon>Hexapoda</taxon>
        <taxon>Insecta</taxon>
        <taxon>Pterygota</taxon>
        <taxon>Neoptera</taxon>
        <taxon>Endopterygota</taxon>
        <taxon>Diptera</taxon>
        <taxon>Nematocera</taxon>
        <taxon>Culicoidea</taxon>
        <taxon>Culicidae</taxon>
        <taxon>Anophelinae</taxon>
        <taxon>Anopheles</taxon>
    </lineage>
</organism>
<feature type="domain" description="Anoctamin transmembrane" evidence="10">
    <location>
        <begin position="638"/>
        <end position="1215"/>
    </location>
</feature>
<name>A0A084WPM2_ANOSI</name>
<dbReference type="PANTHER" id="PTHR12308">
    <property type="entry name" value="ANOCTAMIN"/>
    <property type="match status" value="1"/>
</dbReference>
<evidence type="ECO:0000256" key="1">
    <source>
        <dbReference type="ARBA" id="ARBA00004651"/>
    </source>
</evidence>
<dbReference type="Pfam" id="PF16178">
    <property type="entry name" value="Anoct_dimer"/>
    <property type="match status" value="1"/>
</dbReference>
<feature type="transmembrane region" description="Helical" evidence="8">
    <location>
        <begin position="849"/>
        <end position="874"/>
    </location>
</feature>
<evidence type="ECO:0000313" key="12">
    <source>
        <dbReference type="EMBL" id="KFB52166.1"/>
    </source>
</evidence>
<protein>
    <recommendedName>
        <fullName evidence="8">Anoctamin</fullName>
    </recommendedName>
</protein>
<reference evidence="12 14" key="1">
    <citation type="journal article" date="2014" name="BMC Genomics">
        <title>Genome sequence of Anopheles sinensis provides insight into genetics basis of mosquito competence for malaria parasites.</title>
        <authorList>
            <person name="Zhou D."/>
            <person name="Zhang D."/>
            <person name="Ding G."/>
            <person name="Shi L."/>
            <person name="Hou Q."/>
            <person name="Ye Y."/>
            <person name="Xu Y."/>
            <person name="Zhou H."/>
            <person name="Xiong C."/>
            <person name="Li S."/>
            <person name="Yu J."/>
            <person name="Hong S."/>
            <person name="Yu X."/>
            <person name="Zou P."/>
            <person name="Chen C."/>
            <person name="Chang X."/>
            <person name="Wang W."/>
            <person name="Lv Y."/>
            <person name="Sun Y."/>
            <person name="Ma L."/>
            <person name="Shen B."/>
            <person name="Zhu C."/>
        </authorList>
    </citation>
    <scope>NUCLEOTIDE SEQUENCE [LARGE SCALE GENOMIC DNA]</scope>
</reference>
<keyword evidence="4 8" id="KW-0812">Transmembrane</keyword>
<dbReference type="EnsemblMetazoa" id="ASIC020494-RA">
    <property type="protein sequence ID" value="ASIC020494-PA"/>
    <property type="gene ID" value="ASIC020494"/>
</dbReference>
<sequence length="1301" mass="149986">MRRTIGSLKSWIRESDSEGYFDPSQVWTVVFISSPVHLLQFPSVYRVPGTLPGGGKDKPKPRVVILQWLFFGGNCNISSWCEACDKQLRCIGEVIRRQKKESSPSITTPFVERASQPDIRVVPLPLPRFVFRFRYPNHTNLHTHAYAVSYQDIDEPNQGQDEDDGGGGGGRYHDDECYDVLCDLTDFRDAIEPPVPPKVHRYWGESATKRFPASSERYRRTHYPSPRYDSHPRNAPEYDGDGDDEGDDGDYDCGDDMDERDSIYLDAVSVTSDGTLRKSLYLSRQTVYHSAEDVRFGSVDSGTTDQRTHHRGAPLTDGEEHSTGSIRTTTEALLQDSRSNGGLANLPYVARPQANNGAKGFISGILKPTILSTEYNEKVPSTSHSTSYLPYRTDYQHGYEHDSTKQIVTYSLWKSRTWKYFQDQKRIVDYVLAFNGEETDPIAVAKRTIFQRNLEAEGLEIETENCQRIHFVKIHVPANVLSHYCEIMKMQMPMRKLDNQEKIHEFSIQSTLVRWFRRPLFNFVIIDRKKFAEPEYRLLYEYSRDKPYLFNDHDPNFFTPTIRIAVAHFILERTYYSENVDEKKDIGIRRLVEDLVYMDAYPLHDGCTDQKSSCQRALLLEEWASISKWIKHQPLDHIKEYFGVKIAMYFAWLGFYTHMLIPASVVGLICFFYGLLTYPANQMSKEICGDNTTVMCPQCDRLCDYWMLNTTCGVSKLSHIFDNEMTIVFSIFMSVWATLYLEMWKRYSSRIQHRWGITEYCSLAEPPRPQYLSRLKNIKKTMFNIATGAPEPSPPFWTKKFPSFLCSYSVIFLFIMLTIMAVFGIVVYRMSLMTSRNIYGDGGSVSRKLIIFPAMTAVINLLASTVLTYVYQYVAVYMTDVEYRRTQTEYNESLNLKIYLFEFVNYYSSIFYIAFMKGKFPGYPAKYNRILTLRQEECSPGGCLMELCIQLAIIMVGKQAIGGITEILIPFLVQKFKEFRSVLGIEASDSENGERLICCNQWTKDFNLINWHDRSLFNEYLKMVIQYGFITIFVVAFPLAPFFALLNNVFETRLDAKKFLLYYKRSVPQRVRDLGIWYNIMHVVGKVAVISSAFIIAFSSNFIPRLVYMSVVNPTGTDEGFVNHTLAYFNVSDFEPNVAPEESKLHNVSICRYTEYRNSYDDPHPYKRPLIYWQILALRLTFVVIYQNLVSFVQIVVAWAIPDVPSRLQDQIKREQYLTNEYIIEQEKLKIQRTATAAGAASSYTHNGYLPSEDSSPDDERLNYGSIADETEYSAPPPDDEGGNDDDGDSFQAVHIVTSRV</sequence>
<keyword evidence="5 8" id="KW-1133">Transmembrane helix</keyword>
<dbReference type="OrthoDB" id="296386at2759"/>
<keyword evidence="3" id="KW-1003">Cell membrane</keyword>
<feature type="transmembrane region" description="Helical" evidence="8">
    <location>
        <begin position="1076"/>
        <end position="1099"/>
    </location>
</feature>
<dbReference type="VEuPathDB" id="VectorBase:ASIS010273"/>
<evidence type="ECO:0000259" key="10">
    <source>
        <dbReference type="Pfam" id="PF04547"/>
    </source>
</evidence>
<dbReference type="EMBL" id="ATLV01025102">
    <property type="status" value="NOT_ANNOTATED_CDS"/>
    <property type="molecule type" value="Genomic_DNA"/>
</dbReference>
<comment type="subcellular location">
    <subcellularLocation>
        <location evidence="1">Cell membrane</location>
        <topology evidence="1">Multi-pass membrane protein</topology>
    </subcellularLocation>
    <subcellularLocation>
        <location evidence="8">Membrane</location>
        <topology evidence="8">Multi-pass membrane protein</topology>
    </subcellularLocation>
</comment>
<feature type="region of interest" description="Disordered" evidence="9">
    <location>
        <begin position="1243"/>
        <end position="1301"/>
    </location>
</feature>
<feature type="transmembrane region" description="Helical" evidence="8">
    <location>
        <begin position="649"/>
        <end position="676"/>
    </location>
</feature>
<feature type="domain" description="Anoctamin dimerisation" evidence="11">
    <location>
        <begin position="420"/>
        <end position="635"/>
    </location>
</feature>
<dbReference type="VEuPathDB" id="VectorBase:ASIC020494"/>
<dbReference type="InterPro" id="IPR049452">
    <property type="entry name" value="Anoctamin_TM"/>
</dbReference>
<feature type="region of interest" description="Disordered" evidence="9">
    <location>
        <begin position="297"/>
        <end position="325"/>
    </location>
</feature>
<keyword evidence="7" id="KW-0325">Glycoprotein</keyword>
<dbReference type="InterPro" id="IPR007632">
    <property type="entry name" value="Anoctamin"/>
</dbReference>
<dbReference type="GO" id="GO:0046983">
    <property type="term" value="F:protein dimerization activity"/>
    <property type="evidence" value="ECO:0007669"/>
    <property type="project" value="InterPro"/>
</dbReference>
<feature type="compositionally biased region" description="Acidic residues" evidence="9">
    <location>
        <begin position="1278"/>
        <end position="1289"/>
    </location>
</feature>
<reference evidence="13" key="2">
    <citation type="submission" date="2020-05" db="UniProtKB">
        <authorList>
            <consortium name="EnsemblMetazoa"/>
        </authorList>
    </citation>
    <scope>IDENTIFICATION</scope>
</reference>
<proteinExistence type="inferred from homology"/>
<feature type="transmembrane region" description="Helical" evidence="8">
    <location>
        <begin position="1176"/>
        <end position="1201"/>
    </location>
</feature>
<evidence type="ECO:0000256" key="6">
    <source>
        <dbReference type="ARBA" id="ARBA00023136"/>
    </source>
</evidence>
<feature type="transmembrane region" description="Helical" evidence="8">
    <location>
        <begin position="1024"/>
        <end position="1046"/>
    </location>
</feature>
<evidence type="ECO:0000256" key="5">
    <source>
        <dbReference type="ARBA" id="ARBA00022989"/>
    </source>
</evidence>
<comment type="caution">
    <text evidence="8">Lacks conserved residue(s) required for the propagation of feature annotation.</text>
</comment>
<evidence type="ECO:0000256" key="4">
    <source>
        <dbReference type="ARBA" id="ARBA00022692"/>
    </source>
</evidence>
<evidence type="ECO:0000256" key="8">
    <source>
        <dbReference type="RuleBase" id="RU280814"/>
    </source>
</evidence>